<dbReference type="Pfam" id="PF18947">
    <property type="entry name" value="HAMP_2"/>
    <property type="match status" value="1"/>
</dbReference>
<comment type="similarity">
    <text evidence="3">Belongs to the methyl-accepting chemotaxis (MCP) protein family.</text>
</comment>
<dbReference type="PROSITE" id="PS50111">
    <property type="entry name" value="CHEMOTAXIS_TRANSDUC_2"/>
    <property type="match status" value="1"/>
</dbReference>
<dbReference type="AlphaFoldDB" id="A0A2T0RPT4"/>
<name>A0A2T0RPT4_9RHOB</name>
<protein>
    <submittedName>
        <fullName evidence="10">Methyl-accepting chemotaxis protein</fullName>
    </submittedName>
</protein>
<keyword evidence="11" id="KW-1185">Reference proteome</keyword>
<keyword evidence="6" id="KW-0472">Membrane</keyword>
<evidence type="ECO:0000259" key="7">
    <source>
        <dbReference type="PROSITE" id="PS50111"/>
    </source>
</evidence>
<dbReference type="PROSITE" id="PS50885">
    <property type="entry name" value="HAMP"/>
    <property type="match status" value="2"/>
</dbReference>
<keyword evidence="4" id="KW-0807">Transducer</keyword>
<dbReference type="GO" id="GO:0007165">
    <property type="term" value="P:signal transduction"/>
    <property type="evidence" value="ECO:0007669"/>
    <property type="project" value="UniProtKB-KW"/>
</dbReference>
<dbReference type="Proteomes" id="UP000239480">
    <property type="component" value="Unassembled WGS sequence"/>
</dbReference>
<dbReference type="InterPro" id="IPR003660">
    <property type="entry name" value="HAMP_dom"/>
</dbReference>
<keyword evidence="2" id="KW-0145">Chemotaxis</keyword>
<dbReference type="Gene3D" id="1.10.287.950">
    <property type="entry name" value="Methyl-accepting chemotaxis protein"/>
    <property type="match status" value="1"/>
</dbReference>
<dbReference type="SMART" id="SM01358">
    <property type="entry name" value="HBM"/>
    <property type="match status" value="1"/>
</dbReference>
<dbReference type="InterPro" id="IPR004089">
    <property type="entry name" value="MCPsignal_dom"/>
</dbReference>
<feature type="transmembrane region" description="Helical" evidence="6">
    <location>
        <begin position="21"/>
        <end position="40"/>
    </location>
</feature>
<evidence type="ECO:0000256" key="5">
    <source>
        <dbReference type="SAM" id="MobiDB-lite"/>
    </source>
</evidence>
<comment type="subcellular location">
    <subcellularLocation>
        <location evidence="1">Membrane</location>
    </subcellularLocation>
</comment>
<evidence type="ECO:0000256" key="2">
    <source>
        <dbReference type="ARBA" id="ARBA00022500"/>
    </source>
</evidence>
<dbReference type="FunFam" id="1.10.287.950:FF:000001">
    <property type="entry name" value="Methyl-accepting chemotaxis sensory transducer"/>
    <property type="match status" value="1"/>
</dbReference>
<dbReference type="GO" id="GO:0016020">
    <property type="term" value="C:membrane"/>
    <property type="evidence" value="ECO:0007669"/>
    <property type="project" value="UniProtKB-SubCell"/>
</dbReference>
<sequence>MTPLKHRIDWSRWTIRSQINMAMGSVGVLLCLIAVVSVVLTKQVGSIFTEYREAAGLSVLSSDLRKDLTTVRLDALEFRSTASEESRTEMFAKLEELQFHLSESQEQYADNSELTEFFKTIASDLDDYRSHFEGATVLQDMRNELVVEISDLGPSAREKLSELMDVAQRRGDIEIGFAAGVVQQYLLQGRLHLERFLLQNLEEAFTESIGQLDKALNGSTELADELTIPAHAKLIQGALSDIIKYRSRADRIYHTIEQRNGFYQAMDEMGLKVEDALKSFEGETVDRQNTLGPAGSSGVKRAADAVEIMSLLSILVALVLAWRIGRTLSRNVRQSVATMSELAAGNLEVEVVGEGKANELGDMARALVVFRDNAKEARRLEAETEAANTREQERQKEQAEAERRAAEQDRQRAEEERRRLEELENFRQAVNRVIVKAAEGDFSPRVQAETGNEGLAQMAQSINEMLSNVDAGLTETGRVIREMADGNLTSRVTGSFHGAFAHLQADVNQTLETMNALIGQLSERGSSVDGKSSELQAAAVEMSRRSERNAASLEETSAALEEMSASVRQVAANVSQANTDAMTATQAAEAGASISRDAVTALSEINNASRKMESIAGIIEDIAFQINLLALNAGVESARAGDAGKGFAVVASEVRSLAQRSTESVAEISKVISSAREKIETGVASVGRTQETLDDIVEAVNRVGDQMQSVAESMNQQSSGISEINSAVSTLDSSTQANASASEEVTAASSVLKDDAQSLSRALSTFKVQDIATAASPKMASGRLSQAASVACNIGEARHG</sequence>
<keyword evidence="6" id="KW-1133">Transmembrane helix</keyword>
<dbReference type="CDD" id="cd11386">
    <property type="entry name" value="MCP_signal"/>
    <property type="match status" value="1"/>
</dbReference>
<dbReference type="Pfam" id="PF00015">
    <property type="entry name" value="MCPsignal"/>
    <property type="match status" value="1"/>
</dbReference>
<dbReference type="Gene3D" id="1.20.120.1530">
    <property type="match status" value="1"/>
</dbReference>
<evidence type="ECO:0000256" key="4">
    <source>
        <dbReference type="PROSITE-ProRule" id="PRU00284"/>
    </source>
</evidence>
<proteinExistence type="inferred from homology"/>
<feature type="region of interest" description="Disordered" evidence="5">
    <location>
        <begin position="380"/>
        <end position="413"/>
    </location>
</feature>
<dbReference type="Pfam" id="PF00672">
    <property type="entry name" value="HAMP"/>
    <property type="match status" value="1"/>
</dbReference>
<feature type="domain" description="HAMP" evidence="8">
    <location>
        <begin position="326"/>
        <end position="379"/>
    </location>
</feature>
<evidence type="ECO:0000256" key="6">
    <source>
        <dbReference type="SAM" id="Phobius"/>
    </source>
</evidence>
<feature type="domain" description="HBM" evidence="9">
    <location>
        <begin position="53"/>
        <end position="292"/>
    </location>
</feature>
<evidence type="ECO:0000256" key="1">
    <source>
        <dbReference type="ARBA" id="ARBA00004370"/>
    </source>
</evidence>
<evidence type="ECO:0000313" key="10">
    <source>
        <dbReference type="EMBL" id="PRY23204.1"/>
    </source>
</evidence>
<organism evidence="10 11">
    <name type="scientific">Aliiruegeria haliotis</name>
    <dbReference type="NCBI Taxonomy" id="1280846"/>
    <lineage>
        <taxon>Bacteria</taxon>
        <taxon>Pseudomonadati</taxon>
        <taxon>Pseudomonadota</taxon>
        <taxon>Alphaproteobacteria</taxon>
        <taxon>Rhodobacterales</taxon>
        <taxon>Roseobacteraceae</taxon>
        <taxon>Aliiruegeria</taxon>
    </lineage>
</organism>
<comment type="caution">
    <text evidence="10">The sequence shown here is derived from an EMBL/GenBank/DDBJ whole genome shotgun (WGS) entry which is preliminary data.</text>
</comment>
<dbReference type="PANTHER" id="PTHR43531">
    <property type="entry name" value="PROTEIN ICFG"/>
    <property type="match status" value="1"/>
</dbReference>
<dbReference type="EMBL" id="PVTD01000005">
    <property type="protein sequence ID" value="PRY23204.1"/>
    <property type="molecule type" value="Genomic_DNA"/>
</dbReference>
<dbReference type="SUPFAM" id="SSF158472">
    <property type="entry name" value="HAMP domain-like"/>
    <property type="match status" value="1"/>
</dbReference>
<evidence type="ECO:0000313" key="11">
    <source>
        <dbReference type="Proteomes" id="UP000239480"/>
    </source>
</evidence>
<dbReference type="Gene3D" id="6.10.340.10">
    <property type="match status" value="1"/>
</dbReference>
<dbReference type="InterPro" id="IPR051310">
    <property type="entry name" value="MCP_chemotaxis"/>
</dbReference>
<dbReference type="OrthoDB" id="369026at2"/>
<dbReference type="PROSITE" id="PS51753">
    <property type="entry name" value="HBM"/>
    <property type="match status" value="1"/>
</dbReference>
<dbReference type="InterPro" id="IPR032255">
    <property type="entry name" value="HBM"/>
</dbReference>
<dbReference type="CDD" id="cd06225">
    <property type="entry name" value="HAMP"/>
    <property type="match status" value="1"/>
</dbReference>
<gene>
    <name evidence="10" type="ORF">CLV78_105259</name>
</gene>
<dbReference type="GO" id="GO:0006935">
    <property type="term" value="P:chemotaxis"/>
    <property type="evidence" value="ECO:0007669"/>
    <property type="project" value="UniProtKB-KW"/>
</dbReference>
<feature type="domain" description="HAMP" evidence="8">
    <location>
        <begin position="467"/>
        <end position="519"/>
    </location>
</feature>
<evidence type="ECO:0000259" key="8">
    <source>
        <dbReference type="PROSITE" id="PS50885"/>
    </source>
</evidence>
<accession>A0A2T0RPT4</accession>
<dbReference type="SMART" id="SM00283">
    <property type="entry name" value="MA"/>
    <property type="match status" value="1"/>
</dbReference>
<evidence type="ECO:0000256" key="3">
    <source>
        <dbReference type="ARBA" id="ARBA00029447"/>
    </source>
</evidence>
<dbReference type="SUPFAM" id="SSF58104">
    <property type="entry name" value="Methyl-accepting chemotaxis protein (MCP) signaling domain"/>
    <property type="match status" value="1"/>
</dbReference>
<reference evidence="10 11" key="1">
    <citation type="submission" date="2018-03" db="EMBL/GenBank/DDBJ databases">
        <title>Genomic Encyclopedia of Archaeal and Bacterial Type Strains, Phase II (KMG-II): from individual species to whole genera.</title>
        <authorList>
            <person name="Goeker M."/>
        </authorList>
    </citation>
    <scope>NUCLEOTIDE SEQUENCE [LARGE SCALE GENOMIC DNA]</scope>
    <source>
        <strain evidence="10 11">DSM 29328</strain>
    </source>
</reference>
<feature type="domain" description="Methyl-accepting transducer" evidence="7">
    <location>
        <begin position="524"/>
        <end position="753"/>
    </location>
</feature>
<dbReference type="RefSeq" id="WP_106205503.1">
    <property type="nucleotide sequence ID" value="NZ_PVTD01000005.1"/>
</dbReference>
<keyword evidence="6" id="KW-0812">Transmembrane</keyword>
<dbReference type="PANTHER" id="PTHR43531:SF11">
    <property type="entry name" value="METHYL-ACCEPTING CHEMOTAXIS PROTEIN 3"/>
    <property type="match status" value="1"/>
</dbReference>
<dbReference type="SMART" id="SM00304">
    <property type="entry name" value="HAMP"/>
    <property type="match status" value="3"/>
</dbReference>
<evidence type="ECO:0000259" key="9">
    <source>
        <dbReference type="PROSITE" id="PS51753"/>
    </source>
</evidence>